<keyword evidence="1" id="KW-1133">Transmembrane helix</keyword>
<evidence type="ECO:0000313" key="3">
    <source>
        <dbReference type="Proteomes" id="UP000708208"/>
    </source>
</evidence>
<reference evidence="2" key="1">
    <citation type="submission" date="2021-06" db="EMBL/GenBank/DDBJ databases">
        <authorList>
            <person name="Hodson N. C."/>
            <person name="Mongue J. A."/>
            <person name="Jaron S. K."/>
        </authorList>
    </citation>
    <scope>NUCLEOTIDE SEQUENCE</scope>
</reference>
<sequence length="267" mass="30114">MEKNDNIGRASRPESMAVFLSNLVLGIPVFHLGLFLTSTEGFNFMFYNLPDICKEFGKISYIVCAALEFLVVLTWIATTLVILLMEMICFLNMEAYLKCSAAVMKNNKQGNQVDIGFLTKAHEILRELQIFMQSFNEISKTVVFITKQLYLIVSVIQGFYAVRFLGQGNLWLGLIYASLFSNLVVIFPMCNELAFTIPDLTESLMAEIKLEAKVLSKLDYAYVVKNVDSIRGVEVRVGGFGIMDRLSVLDFLMEVVSRVTDLLIGFK</sequence>
<feature type="transmembrane region" description="Helical" evidence="1">
    <location>
        <begin position="59"/>
        <end position="84"/>
    </location>
</feature>
<dbReference type="AlphaFoldDB" id="A0A8J2JLA0"/>
<name>A0A8J2JLA0_9HEXA</name>
<dbReference type="Proteomes" id="UP000708208">
    <property type="component" value="Unassembled WGS sequence"/>
</dbReference>
<keyword evidence="1" id="KW-0812">Transmembrane</keyword>
<feature type="transmembrane region" description="Helical" evidence="1">
    <location>
        <begin position="168"/>
        <end position="187"/>
    </location>
</feature>
<feature type="transmembrane region" description="Helical" evidence="1">
    <location>
        <begin position="16"/>
        <end position="39"/>
    </location>
</feature>
<organism evidence="2 3">
    <name type="scientific">Allacma fusca</name>
    <dbReference type="NCBI Taxonomy" id="39272"/>
    <lineage>
        <taxon>Eukaryota</taxon>
        <taxon>Metazoa</taxon>
        <taxon>Ecdysozoa</taxon>
        <taxon>Arthropoda</taxon>
        <taxon>Hexapoda</taxon>
        <taxon>Collembola</taxon>
        <taxon>Symphypleona</taxon>
        <taxon>Sminthuridae</taxon>
        <taxon>Allacma</taxon>
    </lineage>
</organism>
<keyword evidence="3" id="KW-1185">Reference proteome</keyword>
<dbReference type="EMBL" id="CAJVCH010086217">
    <property type="protein sequence ID" value="CAG7722110.1"/>
    <property type="molecule type" value="Genomic_DNA"/>
</dbReference>
<evidence type="ECO:0000313" key="2">
    <source>
        <dbReference type="EMBL" id="CAG7722110.1"/>
    </source>
</evidence>
<proteinExistence type="predicted"/>
<gene>
    <name evidence="2" type="ORF">AFUS01_LOCUS11280</name>
</gene>
<evidence type="ECO:0000256" key="1">
    <source>
        <dbReference type="SAM" id="Phobius"/>
    </source>
</evidence>
<accession>A0A8J2JLA0</accession>
<protein>
    <submittedName>
        <fullName evidence="2">Uncharacterized protein</fullName>
    </submittedName>
</protein>
<keyword evidence="1" id="KW-0472">Membrane</keyword>
<feature type="transmembrane region" description="Helical" evidence="1">
    <location>
        <begin position="142"/>
        <end position="162"/>
    </location>
</feature>
<comment type="caution">
    <text evidence="2">The sequence shown here is derived from an EMBL/GenBank/DDBJ whole genome shotgun (WGS) entry which is preliminary data.</text>
</comment>